<dbReference type="PANTHER" id="PTHR33969:SF2">
    <property type="entry name" value="SEGREGATION AND CONDENSATION PROTEIN A"/>
    <property type="match status" value="1"/>
</dbReference>
<proteinExistence type="predicted"/>
<sequence length="335" mass="37480">MNRSTPDINAGYRVDLDAFHGPLDLLLHLVKRQEVDLHDISMSRLAEQYLEQLEGLDRVDVERAGEFLVVAATLIEMKSRTIVPALPDEEGEAESSVEADNDDPRGDLIRQLLAYKRYRDAAGELAERAEAWSKRFGVTVRKARVKKDDAEAEPVEIDLEEADILTLASTFERVLESIGGQAIHDVGEDETPLSLHMEDMRDLVTRAASGGIRLGEIFAERRDRMEQVGLFLAVLELVRQRELLVEQGEDLRDLMLRPASTEHRAMHEDMAATEPPSAEDLDAFAWPDEAGRTRAERRLKRRQNAKEAADRDEAEGDGAADQADTPADPGTEHPE</sequence>
<reference evidence="3 4" key="1">
    <citation type="submission" date="2019-02" db="EMBL/GenBank/DDBJ databases">
        <title>Deep-cultivation of Planctomycetes and their phenomic and genomic characterization uncovers novel biology.</title>
        <authorList>
            <person name="Wiegand S."/>
            <person name="Jogler M."/>
            <person name="Boedeker C."/>
            <person name="Pinto D."/>
            <person name="Vollmers J."/>
            <person name="Rivas-Marin E."/>
            <person name="Kohn T."/>
            <person name="Peeters S.H."/>
            <person name="Heuer A."/>
            <person name="Rast P."/>
            <person name="Oberbeckmann S."/>
            <person name="Bunk B."/>
            <person name="Jeske O."/>
            <person name="Meyerdierks A."/>
            <person name="Storesund J.E."/>
            <person name="Kallscheuer N."/>
            <person name="Luecker S."/>
            <person name="Lage O.M."/>
            <person name="Pohl T."/>
            <person name="Merkel B.J."/>
            <person name="Hornburger P."/>
            <person name="Mueller R.-W."/>
            <person name="Bruemmer F."/>
            <person name="Labrenz M."/>
            <person name="Spormann A.M."/>
            <person name="Op den Camp H."/>
            <person name="Overmann J."/>
            <person name="Amann R."/>
            <person name="Jetten M.S.M."/>
            <person name="Mascher T."/>
            <person name="Medema M.H."/>
            <person name="Devos D.P."/>
            <person name="Kaster A.-K."/>
            <person name="Ovreas L."/>
            <person name="Rohde M."/>
            <person name="Galperin M.Y."/>
            <person name="Jogler C."/>
        </authorList>
    </citation>
    <scope>NUCLEOTIDE SEQUENCE [LARGE SCALE GENOMIC DNA]</scope>
    <source>
        <strain evidence="3 4">Pan265</strain>
    </source>
</reference>
<feature type="region of interest" description="Disordered" evidence="2">
    <location>
        <begin position="85"/>
        <end position="104"/>
    </location>
</feature>
<dbReference type="InterPro" id="IPR003768">
    <property type="entry name" value="ScpA"/>
</dbReference>
<dbReference type="RefSeq" id="WP_145446506.1">
    <property type="nucleotide sequence ID" value="NZ_CP036280.1"/>
</dbReference>
<dbReference type="Proteomes" id="UP000320386">
    <property type="component" value="Chromosome"/>
</dbReference>
<dbReference type="OrthoDB" id="9811016at2"/>
<organism evidence="3 4">
    <name type="scientific">Mucisphaera calidilacus</name>
    <dbReference type="NCBI Taxonomy" id="2527982"/>
    <lineage>
        <taxon>Bacteria</taxon>
        <taxon>Pseudomonadati</taxon>
        <taxon>Planctomycetota</taxon>
        <taxon>Phycisphaerae</taxon>
        <taxon>Phycisphaerales</taxon>
        <taxon>Phycisphaeraceae</taxon>
        <taxon>Mucisphaera</taxon>
    </lineage>
</organism>
<dbReference type="AlphaFoldDB" id="A0A518BZC9"/>
<dbReference type="PANTHER" id="PTHR33969">
    <property type="entry name" value="SEGREGATION AND CONDENSATION PROTEIN A"/>
    <property type="match status" value="1"/>
</dbReference>
<evidence type="ECO:0000313" key="3">
    <source>
        <dbReference type="EMBL" id="QDU72333.1"/>
    </source>
</evidence>
<evidence type="ECO:0000256" key="2">
    <source>
        <dbReference type="SAM" id="MobiDB-lite"/>
    </source>
</evidence>
<keyword evidence="4" id="KW-1185">Reference proteome</keyword>
<gene>
    <name evidence="3" type="primary">scpA</name>
    <name evidence="3" type="ORF">Pan265_21980</name>
</gene>
<dbReference type="EMBL" id="CP036280">
    <property type="protein sequence ID" value="QDU72333.1"/>
    <property type="molecule type" value="Genomic_DNA"/>
</dbReference>
<evidence type="ECO:0000313" key="4">
    <source>
        <dbReference type="Proteomes" id="UP000320386"/>
    </source>
</evidence>
<evidence type="ECO:0000256" key="1">
    <source>
        <dbReference type="ARBA" id="ARBA00044777"/>
    </source>
</evidence>
<feature type="compositionally biased region" description="Acidic residues" evidence="2">
    <location>
        <begin position="87"/>
        <end position="101"/>
    </location>
</feature>
<dbReference type="Pfam" id="PF02616">
    <property type="entry name" value="SMC_ScpA"/>
    <property type="match status" value="1"/>
</dbReference>
<feature type="region of interest" description="Disordered" evidence="2">
    <location>
        <begin position="269"/>
        <end position="335"/>
    </location>
</feature>
<name>A0A518BZC9_9BACT</name>
<dbReference type="Gene3D" id="6.10.250.2410">
    <property type="match status" value="1"/>
</dbReference>
<protein>
    <recommendedName>
        <fullName evidence="1">Segregation and condensation protein A</fullName>
    </recommendedName>
</protein>
<accession>A0A518BZC9</accession>
<dbReference type="KEGG" id="mcad:Pan265_21980"/>